<sequence>MNKNAVMTGLLMVVLSPTAHASFFGHIAEHAAGYAAGAIAAHEGERVINDYQRQHEQNQSIGQGGGANADGIQADGRYAAVARASQATPNPKLTPGAINTAVTQQNLDVTICRRGGYTKSIRPKEAYT</sequence>
<dbReference type="HOGENOM" id="CLU_1956542_0_0_6"/>
<dbReference type="eggNOG" id="ENOG5030Q4V">
    <property type="taxonomic scope" value="Bacteria"/>
</dbReference>
<dbReference type="EMBL" id="CP001801">
    <property type="protein sequence ID" value="ACX96461.1"/>
    <property type="molecule type" value="Genomic_DNA"/>
</dbReference>
<evidence type="ECO:0008006" key="4">
    <source>
        <dbReference type="Google" id="ProtNLM"/>
    </source>
</evidence>
<dbReference type="Proteomes" id="UP000009102">
    <property type="component" value="Chromosome"/>
</dbReference>
<dbReference type="RefSeq" id="WP_012824495.1">
    <property type="nucleotide sequence ID" value="NC_013422.1"/>
</dbReference>
<dbReference type="AlphaFoldDB" id="D0L188"/>
<reference evidence="2 3" key="1">
    <citation type="submission" date="2009-10" db="EMBL/GenBank/DDBJ databases">
        <title>Complete sequence of Halothiobacillus neapolitanus c2.</title>
        <authorList>
            <consortium name="US DOE Joint Genome Institute"/>
            <person name="Lucas S."/>
            <person name="Copeland A."/>
            <person name="Lapidus A."/>
            <person name="Glavina del Rio T."/>
            <person name="Tice H."/>
            <person name="Bruce D."/>
            <person name="Goodwin L."/>
            <person name="Pitluck S."/>
            <person name="Davenport K."/>
            <person name="Brettin T."/>
            <person name="Detter J.C."/>
            <person name="Han C."/>
            <person name="Tapia R."/>
            <person name="Larimer F."/>
            <person name="Land M."/>
            <person name="Hauser L."/>
            <person name="Kyrpides N."/>
            <person name="Mikhailova N."/>
            <person name="Kerfeld C."/>
            <person name="Cannon G."/>
            <person name="Heinhort S."/>
        </authorList>
    </citation>
    <scope>NUCLEOTIDE SEQUENCE [LARGE SCALE GENOMIC DNA]</scope>
    <source>
        <strain evidence="3">ATCC 23641 / c2</strain>
    </source>
</reference>
<dbReference type="KEGG" id="hna:Hneap_1635"/>
<gene>
    <name evidence="2" type="ordered locus">Hneap_1635</name>
</gene>
<accession>D0L188</accession>
<evidence type="ECO:0000256" key="1">
    <source>
        <dbReference type="SAM" id="SignalP"/>
    </source>
</evidence>
<feature type="signal peptide" evidence="1">
    <location>
        <begin position="1"/>
        <end position="21"/>
    </location>
</feature>
<evidence type="ECO:0000313" key="3">
    <source>
        <dbReference type="Proteomes" id="UP000009102"/>
    </source>
</evidence>
<organism evidence="2 3">
    <name type="scientific">Halothiobacillus neapolitanus (strain ATCC 23641 / DSM 15147 / CIP 104769 / NCIMB 8539 / c2)</name>
    <name type="common">Thiobacillus neapolitanus</name>
    <dbReference type="NCBI Taxonomy" id="555778"/>
    <lineage>
        <taxon>Bacteria</taxon>
        <taxon>Pseudomonadati</taxon>
        <taxon>Pseudomonadota</taxon>
        <taxon>Gammaproteobacteria</taxon>
        <taxon>Chromatiales</taxon>
        <taxon>Halothiobacillaceae</taxon>
        <taxon>Halothiobacillus</taxon>
    </lineage>
</organism>
<evidence type="ECO:0000313" key="2">
    <source>
        <dbReference type="EMBL" id="ACX96461.1"/>
    </source>
</evidence>
<proteinExistence type="predicted"/>
<keyword evidence="1" id="KW-0732">Signal</keyword>
<dbReference type="STRING" id="555778.Hneap_1635"/>
<keyword evidence="3" id="KW-1185">Reference proteome</keyword>
<protein>
    <recommendedName>
        <fullName evidence="4">YMGG-like Gly-zipper domain-containing protein</fullName>
    </recommendedName>
</protein>
<feature type="chain" id="PRO_5003010138" description="YMGG-like Gly-zipper domain-containing protein" evidence="1">
    <location>
        <begin position="22"/>
        <end position="128"/>
    </location>
</feature>
<dbReference type="OrthoDB" id="9104842at2"/>
<name>D0L188_HALNC</name>